<dbReference type="PANTHER" id="PTHR24203:SF45">
    <property type="entry name" value="ANKYRIN REPEAT DOMAIN 6"/>
    <property type="match status" value="1"/>
</dbReference>
<dbReference type="PANTHER" id="PTHR24203">
    <property type="entry name" value="ANKYRIN REPEAT FAMILY PROTEIN"/>
    <property type="match status" value="1"/>
</dbReference>
<evidence type="ECO:0000256" key="3">
    <source>
        <dbReference type="PROSITE-ProRule" id="PRU00023"/>
    </source>
</evidence>
<keyword evidence="5" id="KW-1185">Reference proteome</keyword>
<dbReference type="AlphaFoldDB" id="A0A915B3T6"/>
<accession>A0A915B3T6</accession>
<name>A0A915B3T6_PARUN</name>
<feature type="repeat" description="ANK" evidence="3">
    <location>
        <begin position="456"/>
        <end position="488"/>
    </location>
</feature>
<dbReference type="Gene3D" id="1.25.40.20">
    <property type="entry name" value="Ankyrin repeat-containing domain"/>
    <property type="match status" value="1"/>
</dbReference>
<dbReference type="PROSITE" id="PS50297">
    <property type="entry name" value="ANK_REP_REGION"/>
    <property type="match status" value="1"/>
</dbReference>
<feature type="compositionally biased region" description="Basic and acidic residues" evidence="4">
    <location>
        <begin position="81"/>
        <end position="90"/>
    </location>
</feature>
<dbReference type="Proteomes" id="UP000887569">
    <property type="component" value="Unplaced"/>
</dbReference>
<feature type="compositionally biased region" description="Basic and acidic residues" evidence="4">
    <location>
        <begin position="152"/>
        <end position="162"/>
    </location>
</feature>
<protein>
    <submittedName>
        <fullName evidence="6">ANK_REP_REGION domain-containing protein</fullName>
    </submittedName>
</protein>
<evidence type="ECO:0000256" key="2">
    <source>
        <dbReference type="ARBA" id="ARBA00023043"/>
    </source>
</evidence>
<dbReference type="InterPro" id="IPR002110">
    <property type="entry name" value="Ankyrin_rpt"/>
</dbReference>
<evidence type="ECO:0000313" key="6">
    <source>
        <dbReference type="WBParaSite" id="PgR026_g007_t03"/>
    </source>
</evidence>
<dbReference type="SMART" id="SM00248">
    <property type="entry name" value="ANK"/>
    <property type="match status" value="3"/>
</dbReference>
<evidence type="ECO:0000256" key="1">
    <source>
        <dbReference type="ARBA" id="ARBA00022737"/>
    </source>
</evidence>
<proteinExistence type="predicted"/>
<evidence type="ECO:0000313" key="5">
    <source>
        <dbReference type="Proteomes" id="UP000887569"/>
    </source>
</evidence>
<feature type="compositionally biased region" description="Low complexity" evidence="4">
    <location>
        <begin position="34"/>
        <end position="51"/>
    </location>
</feature>
<dbReference type="Pfam" id="PF12796">
    <property type="entry name" value="Ank_2"/>
    <property type="match status" value="1"/>
</dbReference>
<reference evidence="6" key="1">
    <citation type="submission" date="2022-11" db="UniProtKB">
        <authorList>
            <consortium name="WormBaseParasite"/>
        </authorList>
    </citation>
    <scope>IDENTIFICATION</scope>
</reference>
<evidence type="ECO:0000256" key="4">
    <source>
        <dbReference type="SAM" id="MobiDB-lite"/>
    </source>
</evidence>
<feature type="region of interest" description="Disordered" evidence="4">
    <location>
        <begin position="134"/>
        <end position="172"/>
    </location>
</feature>
<dbReference type="WBParaSite" id="PgR026_g007_t03">
    <property type="protein sequence ID" value="PgR026_g007_t03"/>
    <property type="gene ID" value="PgR026_g007"/>
</dbReference>
<keyword evidence="1" id="KW-0677">Repeat</keyword>
<feature type="region of interest" description="Disordered" evidence="4">
    <location>
        <begin position="1"/>
        <end position="53"/>
    </location>
</feature>
<feature type="region of interest" description="Disordered" evidence="4">
    <location>
        <begin position="68"/>
        <end position="111"/>
    </location>
</feature>
<feature type="compositionally biased region" description="Basic and acidic residues" evidence="4">
    <location>
        <begin position="1"/>
        <end position="33"/>
    </location>
</feature>
<feature type="compositionally biased region" description="Basic residues" evidence="4">
    <location>
        <begin position="137"/>
        <end position="151"/>
    </location>
</feature>
<dbReference type="PROSITE" id="PS50088">
    <property type="entry name" value="ANK_REPEAT"/>
    <property type="match status" value="1"/>
</dbReference>
<dbReference type="InterPro" id="IPR036770">
    <property type="entry name" value="Ankyrin_rpt-contain_sf"/>
</dbReference>
<keyword evidence="2 3" id="KW-0040">ANK repeat</keyword>
<sequence>MNAGNEQEKGNDDKKAHDEKNSPEKPDNKRRDSVTGSLLDTGSSSNSSVDSDGLELLENCCGTKATMASSSAVDIPPSSEAIKEANSDTKVEDDDVKEELSKPPIDQGVEKNAKSMDGMFTANDEVDQISLVIGKGGGHRRATKKQFRRERRQKEKEKRNGENQHQQGQEKAMRHRLEKALVVQNLLSLRIAENQPVVQKRSQQPVPVSFGDFPEQNRTRPQSQPCGFATFPELNTAKENDLVQVYTTGNKLHGLFRCEESRIPSSKVQLSVDNNSNYSSAVGSQDGMEVENVLKMVDDSNKLAQRYSHWMRSFHNSLVDGDPDVFMNKFNCILRILKKSSGRARYERMTQRQFTEHVMIGVIRQFYNERQRTTVLHQLAATRNVGKPCPSRDHGSCKMIRLILGMLSWEDMRATMRIRTSRTGKTAMHLAASTGQPCQLEALMSYDMCPNTLDRSGRAPIHYAVANNDVYLVKMLLWYGADLSLMERQCTPLQLASLNPCTLEVANFLDMRRDALEKLFMRWTTNYVRGVWTPIRAISDLHFMRLSKEGDSREDAVRTIETAARSTTLNIRVNVAQNPEFKKYPLSLLFIVPTFYKNDDRYCDATDPQIFRASITSDLTGDAFKLIQPRPLLKGKNIDSTPLKAAFTNPHNGHFYVFQLPRTLPQDVYTLNFSVNTEPIKAKAPHINLAIQAIACDAPEQRYWEAIHRGIGKTKID</sequence>
<organism evidence="5 6">
    <name type="scientific">Parascaris univalens</name>
    <name type="common">Nematode worm</name>
    <dbReference type="NCBI Taxonomy" id="6257"/>
    <lineage>
        <taxon>Eukaryota</taxon>
        <taxon>Metazoa</taxon>
        <taxon>Ecdysozoa</taxon>
        <taxon>Nematoda</taxon>
        <taxon>Chromadorea</taxon>
        <taxon>Rhabditida</taxon>
        <taxon>Spirurina</taxon>
        <taxon>Ascaridomorpha</taxon>
        <taxon>Ascaridoidea</taxon>
        <taxon>Ascarididae</taxon>
        <taxon>Parascaris</taxon>
    </lineage>
</organism>
<dbReference type="SUPFAM" id="SSF48403">
    <property type="entry name" value="Ankyrin repeat"/>
    <property type="match status" value="1"/>
</dbReference>